<sequence length="724" mass="79782">MPKSPQTETDDLIPKSSELPSSGSVRFRAPHDEDNPPEVADDQIARPEATNDEENIHASSFARSTQLELVFRDLEYTVPLAKKHRGPDGAKERKLLCGLTGAFRPGRLTAVMGSSGAGKTTLLSVLAGNTKTGKIEGSVFVNGEPYTGSMLKEISGFVFQDDVLLPTMTVYESIAMSALLRTPKSVSKEERKRRVEDIIGILHLDKARDTRIGSPLQKGISGGERKRTAIGMEMVVNPGMLFLDEPTTGLDTFTAFTVILSLSRLAKLGRTVVATIHQPSSEIFGLIDDLLILSRGRVAYFGPADKTVDYFARNGYQCPQYSNPPDYIFMQVLREFGSIQEDDDGEDEHKEEAMDVLAPLSSNREPVQADSLSEINAAGTGQVEATQPARASPAADEEHKTAQEVCDKRIENMLATWLASPENEELGKYCKDLEVKGVAYSALRQRAPLLTQFKYLFKRAGLNFLRNRMLLGSRLFQSIFLGVIIGLVYLDTNQYPVSVQIRNKSGALFFIATNVFFAASTQILSIFGVEKPVFYREYQGGYYTVAAYYMSKTLVEVPGQIIGPFLLVIICYYMIGLNPAFSDYLMVATLAAFGALCGNAYGTLIVSLVDDLNIALTIAPLCILPLLIVSGIFVAQLPTYLNWLKYISPIYYAFSGMLQTEFSRTFPNCNPANERCEGQRAIDELSFADTFPPGVNIVFLATIFAFLWTAGFIALYIGAKRKAR</sequence>
<dbReference type="SUPFAM" id="SSF52540">
    <property type="entry name" value="P-loop containing nucleoside triphosphate hydrolases"/>
    <property type="match status" value="1"/>
</dbReference>
<dbReference type="InterPro" id="IPR003439">
    <property type="entry name" value="ABC_transporter-like_ATP-bd"/>
</dbReference>
<dbReference type="InterPro" id="IPR003593">
    <property type="entry name" value="AAA+_ATPase"/>
</dbReference>
<name>A0A2H9TI17_9FUNG</name>
<feature type="transmembrane region" description="Helical" evidence="9">
    <location>
        <begin position="557"/>
        <end position="575"/>
    </location>
</feature>
<comment type="caution">
    <text evidence="11">The sequence shown here is derived from an EMBL/GenBank/DDBJ whole genome shotgun (WGS) entry which is preliminary data.</text>
</comment>
<dbReference type="PROSITE" id="PS50893">
    <property type="entry name" value="ABC_TRANSPORTER_2"/>
    <property type="match status" value="1"/>
</dbReference>
<dbReference type="GO" id="GO:0140359">
    <property type="term" value="F:ABC-type transporter activity"/>
    <property type="evidence" value="ECO:0007669"/>
    <property type="project" value="InterPro"/>
</dbReference>
<evidence type="ECO:0000259" key="10">
    <source>
        <dbReference type="PROSITE" id="PS50893"/>
    </source>
</evidence>
<dbReference type="InterPro" id="IPR013525">
    <property type="entry name" value="ABC2_TM"/>
</dbReference>
<dbReference type="STRING" id="1246581.A0A2H9TI17"/>
<dbReference type="InterPro" id="IPR027417">
    <property type="entry name" value="P-loop_NTPase"/>
</dbReference>
<evidence type="ECO:0000256" key="4">
    <source>
        <dbReference type="ARBA" id="ARBA00022741"/>
    </source>
</evidence>
<dbReference type="PANTHER" id="PTHR48041:SF91">
    <property type="entry name" value="ABC TRANSPORTER G FAMILY MEMBER 28"/>
    <property type="match status" value="1"/>
</dbReference>
<evidence type="ECO:0000256" key="3">
    <source>
        <dbReference type="ARBA" id="ARBA00022692"/>
    </source>
</evidence>
<keyword evidence="4" id="KW-0547">Nucleotide-binding</keyword>
<evidence type="ECO:0000256" key="7">
    <source>
        <dbReference type="ARBA" id="ARBA00023136"/>
    </source>
</evidence>
<gene>
    <name evidence="11" type="ORF">PSACC_02790</name>
</gene>
<dbReference type="EMBL" id="MTSL01000176">
    <property type="protein sequence ID" value="PJF17403.1"/>
    <property type="molecule type" value="Genomic_DNA"/>
</dbReference>
<keyword evidence="2" id="KW-0813">Transport</keyword>
<proteinExistence type="predicted"/>
<accession>A0A2H9TI17</accession>
<feature type="transmembrane region" description="Helical" evidence="9">
    <location>
        <begin position="614"/>
        <end position="635"/>
    </location>
</feature>
<dbReference type="AlphaFoldDB" id="A0A2H9TI17"/>
<dbReference type="SMART" id="SM00382">
    <property type="entry name" value="AAA"/>
    <property type="match status" value="1"/>
</dbReference>
<dbReference type="Proteomes" id="UP000240830">
    <property type="component" value="Unassembled WGS sequence"/>
</dbReference>
<comment type="subcellular location">
    <subcellularLocation>
        <location evidence="1">Membrane</location>
        <topology evidence="1">Multi-pass membrane protein</topology>
    </subcellularLocation>
</comment>
<feature type="region of interest" description="Disordered" evidence="8">
    <location>
        <begin position="1"/>
        <end position="42"/>
    </location>
</feature>
<keyword evidence="7 9" id="KW-0472">Membrane</keyword>
<feature type="transmembrane region" description="Helical" evidence="9">
    <location>
        <begin position="697"/>
        <end position="719"/>
    </location>
</feature>
<dbReference type="InterPro" id="IPR050352">
    <property type="entry name" value="ABCG_transporters"/>
</dbReference>
<evidence type="ECO:0000256" key="1">
    <source>
        <dbReference type="ARBA" id="ARBA00004141"/>
    </source>
</evidence>
<evidence type="ECO:0000256" key="9">
    <source>
        <dbReference type="SAM" id="Phobius"/>
    </source>
</evidence>
<dbReference type="GO" id="GO:0016887">
    <property type="term" value="F:ATP hydrolysis activity"/>
    <property type="evidence" value="ECO:0007669"/>
    <property type="project" value="InterPro"/>
</dbReference>
<dbReference type="CDD" id="cd03213">
    <property type="entry name" value="ABCG_EPDR"/>
    <property type="match status" value="1"/>
</dbReference>
<dbReference type="PANTHER" id="PTHR48041">
    <property type="entry name" value="ABC TRANSPORTER G FAMILY MEMBER 28"/>
    <property type="match status" value="1"/>
</dbReference>
<keyword evidence="12" id="KW-1185">Reference proteome</keyword>
<dbReference type="Pfam" id="PF01061">
    <property type="entry name" value="ABC2_membrane"/>
    <property type="match status" value="1"/>
</dbReference>
<dbReference type="Pfam" id="PF00005">
    <property type="entry name" value="ABC_tran"/>
    <property type="match status" value="1"/>
</dbReference>
<keyword evidence="6 9" id="KW-1133">Transmembrane helix</keyword>
<evidence type="ECO:0000256" key="6">
    <source>
        <dbReference type="ARBA" id="ARBA00022989"/>
    </source>
</evidence>
<evidence type="ECO:0000256" key="2">
    <source>
        <dbReference type="ARBA" id="ARBA00022448"/>
    </source>
</evidence>
<evidence type="ECO:0000313" key="11">
    <source>
        <dbReference type="EMBL" id="PJF17403.1"/>
    </source>
</evidence>
<dbReference type="GO" id="GO:0005524">
    <property type="term" value="F:ATP binding"/>
    <property type="evidence" value="ECO:0007669"/>
    <property type="project" value="UniProtKB-KW"/>
</dbReference>
<protein>
    <recommendedName>
        <fullName evidence="10">ABC transporter domain-containing protein</fullName>
    </recommendedName>
</protein>
<feature type="region of interest" description="Disordered" evidence="8">
    <location>
        <begin position="378"/>
        <end position="402"/>
    </location>
</feature>
<organism evidence="11 12">
    <name type="scientific">Paramicrosporidium saccamoebae</name>
    <dbReference type="NCBI Taxonomy" id="1246581"/>
    <lineage>
        <taxon>Eukaryota</taxon>
        <taxon>Fungi</taxon>
        <taxon>Fungi incertae sedis</taxon>
        <taxon>Cryptomycota</taxon>
        <taxon>Cryptomycota incertae sedis</taxon>
        <taxon>Paramicrosporidium</taxon>
    </lineage>
</organism>
<evidence type="ECO:0000313" key="12">
    <source>
        <dbReference type="Proteomes" id="UP000240830"/>
    </source>
</evidence>
<feature type="transmembrane region" description="Helical" evidence="9">
    <location>
        <begin position="509"/>
        <end position="529"/>
    </location>
</feature>
<evidence type="ECO:0000256" key="8">
    <source>
        <dbReference type="SAM" id="MobiDB-lite"/>
    </source>
</evidence>
<keyword evidence="3 9" id="KW-0812">Transmembrane</keyword>
<dbReference type="OrthoDB" id="66620at2759"/>
<keyword evidence="5" id="KW-0067">ATP-binding</keyword>
<dbReference type="GO" id="GO:0016020">
    <property type="term" value="C:membrane"/>
    <property type="evidence" value="ECO:0007669"/>
    <property type="project" value="UniProtKB-SubCell"/>
</dbReference>
<feature type="domain" description="ABC transporter" evidence="10">
    <location>
        <begin position="69"/>
        <end position="320"/>
    </location>
</feature>
<evidence type="ECO:0000256" key="5">
    <source>
        <dbReference type="ARBA" id="ARBA00022840"/>
    </source>
</evidence>
<feature type="transmembrane region" description="Helical" evidence="9">
    <location>
        <begin position="469"/>
        <end position="489"/>
    </location>
</feature>
<reference evidence="11 12" key="1">
    <citation type="submission" date="2016-10" db="EMBL/GenBank/DDBJ databases">
        <title>The genome of Paramicrosporidium saccamoebae is the missing link in understanding Cryptomycota and Microsporidia evolution.</title>
        <authorList>
            <person name="Quandt C.A."/>
            <person name="Beaudet D."/>
            <person name="Corsaro D."/>
            <person name="Michel R."/>
            <person name="Corradi N."/>
            <person name="James T."/>
        </authorList>
    </citation>
    <scope>NUCLEOTIDE SEQUENCE [LARGE SCALE GENOMIC DNA]</scope>
    <source>
        <strain evidence="11 12">KSL3</strain>
    </source>
</reference>
<feature type="transmembrane region" description="Helical" evidence="9">
    <location>
        <begin position="581"/>
        <end position="602"/>
    </location>
</feature>
<dbReference type="Gene3D" id="3.40.50.300">
    <property type="entry name" value="P-loop containing nucleotide triphosphate hydrolases"/>
    <property type="match status" value="1"/>
</dbReference>